<feature type="transmembrane region" description="Helical" evidence="2">
    <location>
        <begin position="70"/>
        <end position="91"/>
    </location>
</feature>
<keyword evidence="2" id="KW-1133">Transmembrane helix</keyword>
<dbReference type="InterPro" id="IPR045339">
    <property type="entry name" value="DUF6534"/>
</dbReference>
<gene>
    <name evidence="4" type="ORF">K466DRAFT_604278</name>
</gene>
<proteinExistence type="predicted"/>
<reference evidence="4 5" key="1">
    <citation type="journal article" date="2019" name="Nat. Ecol. Evol.">
        <title>Megaphylogeny resolves global patterns of mushroom evolution.</title>
        <authorList>
            <person name="Varga T."/>
            <person name="Krizsan K."/>
            <person name="Foldi C."/>
            <person name="Dima B."/>
            <person name="Sanchez-Garcia M."/>
            <person name="Sanchez-Ramirez S."/>
            <person name="Szollosi G.J."/>
            <person name="Szarkandi J.G."/>
            <person name="Papp V."/>
            <person name="Albert L."/>
            <person name="Andreopoulos W."/>
            <person name="Angelini C."/>
            <person name="Antonin V."/>
            <person name="Barry K.W."/>
            <person name="Bougher N.L."/>
            <person name="Buchanan P."/>
            <person name="Buyck B."/>
            <person name="Bense V."/>
            <person name="Catcheside P."/>
            <person name="Chovatia M."/>
            <person name="Cooper J."/>
            <person name="Damon W."/>
            <person name="Desjardin D."/>
            <person name="Finy P."/>
            <person name="Geml J."/>
            <person name="Haridas S."/>
            <person name="Hughes K."/>
            <person name="Justo A."/>
            <person name="Karasinski D."/>
            <person name="Kautmanova I."/>
            <person name="Kiss B."/>
            <person name="Kocsube S."/>
            <person name="Kotiranta H."/>
            <person name="LaButti K.M."/>
            <person name="Lechner B.E."/>
            <person name="Liimatainen K."/>
            <person name="Lipzen A."/>
            <person name="Lukacs Z."/>
            <person name="Mihaltcheva S."/>
            <person name="Morgado L.N."/>
            <person name="Niskanen T."/>
            <person name="Noordeloos M.E."/>
            <person name="Ohm R.A."/>
            <person name="Ortiz-Santana B."/>
            <person name="Ovrebo C."/>
            <person name="Racz N."/>
            <person name="Riley R."/>
            <person name="Savchenko A."/>
            <person name="Shiryaev A."/>
            <person name="Soop K."/>
            <person name="Spirin V."/>
            <person name="Szebenyi C."/>
            <person name="Tomsovsky M."/>
            <person name="Tulloss R.E."/>
            <person name="Uehling J."/>
            <person name="Grigoriev I.V."/>
            <person name="Vagvolgyi C."/>
            <person name="Papp T."/>
            <person name="Martin F.M."/>
            <person name="Miettinen O."/>
            <person name="Hibbett D.S."/>
            <person name="Nagy L.G."/>
        </authorList>
    </citation>
    <scope>NUCLEOTIDE SEQUENCE [LARGE SCALE GENOMIC DNA]</scope>
    <source>
        <strain evidence="4 5">HHB13444</strain>
    </source>
</reference>
<evidence type="ECO:0000256" key="2">
    <source>
        <dbReference type="SAM" id="Phobius"/>
    </source>
</evidence>
<name>A0A5C3P072_9APHY</name>
<feature type="transmembrane region" description="Helical" evidence="2">
    <location>
        <begin position="225"/>
        <end position="244"/>
    </location>
</feature>
<dbReference type="AlphaFoldDB" id="A0A5C3P072"/>
<dbReference type="EMBL" id="ML211569">
    <property type="protein sequence ID" value="TFK81710.1"/>
    <property type="molecule type" value="Genomic_DNA"/>
</dbReference>
<dbReference type="InParanoid" id="A0A5C3P072"/>
<evidence type="ECO:0000313" key="5">
    <source>
        <dbReference type="Proteomes" id="UP000308197"/>
    </source>
</evidence>
<feature type="transmembrane region" description="Helical" evidence="2">
    <location>
        <begin position="180"/>
        <end position="204"/>
    </location>
</feature>
<keyword evidence="2" id="KW-0812">Transmembrane</keyword>
<keyword evidence="5" id="KW-1185">Reference proteome</keyword>
<accession>A0A5C3P072</accession>
<evidence type="ECO:0000256" key="1">
    <source>
        <dbReference type="SAM" id="MobiDB-lite"/>
    </source>
</evidence>
<dbReference type="STRING" id="1314778.A0A5C3P072"/>
<feature type="transmembrane region" description="Helical" evidence="2">
    <location>
        <begin position="141"/>
        <end position="160"/>
    </location>
</feature>
<organism evidence="4 5">
    <name type="scientific">Polyporus arcularius HHB13444</name>
    <dbReference type="NCBI Taxonomy" id="1314778"/>
    <lineage>
        <taxon>Eukaryota</taxon>
        <taxon>Fungi</taxon>
        <taxon>Dikarya</taxon>
        <taxon>Basidiomycota</taxon>
        <taxon>Agaricomycotina</taxon>
        <taxon>Agaricomycetes</taxon>
        <taxon>Polyporales</taxon>
        <taxon>Polyporaceae</taxon>
        <taxon>Polyporus</taxon>
    </lineage>
</organism>
<feature type="region of interest" description="Disordered" evidence="1">
    <location>
        <begin position="365"/>
        <end position="389"/>
    </location>
</feature>
<sequence>MPRPPLSAARNIAVATLVSTDASDAQTVFNHSPPPVLIGGLVALFLSGVVFMQVVLYFQMYQTDRRRTKAIVLAVWFLDLVHSAFVCTANWENLIVDYGAYSTLDEIQWSIALTIALTAMTTAIVHCSFIHRIWKLSRSNWYITVPLILLALLRVASALVTTVEMLRLGSYTLFIQQFTYIFTLGLTISASLDVLITGILCYYIRRGRAGFARINHMIDALTLYTVENGMLTCIATSLSLFFWLFMRHNFAFLGLHLAINKLYANSLLASLNARRSLVSRMQGSGDGVRYPLPVMLPNPPLSPRNFSLHDLSSNKVNRASYTRVMLRKAHSIYDLQQPLQITVDVERTVQRDSIVELGSMPVSLSVSETDLGDPRGSGDHTLTDVKSQR</sequence>
<dbReference type="Pfam" id="PF20152">
    <property type="entry name" value="DUF6534"/>
    <property type="match status" value="1"/>
</dbReference>
<keyword evidence="2" id="KW-0472">Membrane</keyword>
<feature type="transmembrane region" description="Helical" evidence="2">
    <location>
        <begin position="111"/>
        <end position="129"/>
    </location>
</feature>
<dbReference type="PANTHER" id="PTHR40465">
    <property type="entry name" value="CHROMOSOME 1, WHOLE GENOME SHOTGUN SEQUENCE"/>
    <property type="match status" value="1"/>
</dbReference>
<dbReference type="PANTHER" id="PTHR40465:SF1">
    <property type="entry name" value="DUF6534 DOMAIN-CONTAINING PROTEIN"/>
    <property type="match status" value="1"/>
</dbReference>
<feature type="compositionally biased region" description="Basic and acidic residues" evidence="1">
    <location>
        <begin position="372"/>
        <end position="389"/>
    </location>
</feature>
<evidence type="ECO:0000313" key="4">
    <source>
        <dbReference type="EMBL" id="TFK81710.1"/>
    </source>
</evidence>
<feature type="domain" description="DUF6534" evidence="3">
    <location>
        <begin position="189"/>
        <end position="276"/>
    </location>
</feature>
<protein>
    <recommendedName>
        <fullName evidence="3">DUF6534 domain-containing protein</fullName>
    </recommendedName>
</protein>
<dbReference type="Proteomes" id="UP000308197">
    <property type="component" value="Unassembled WGS sequence"/>
</dbReference>
<feature type="transmembrane region" description="Helical" evidence="2">
    <location>
        <begin position="35"/>
        <end position="58"/>
    </location>
</feature>
<evidence type="ECO:0000259" key="3">
    <source>
        <dbReference type="Pfam" id="PF20152"/>
    </source>
</evidence>